<reference evidence="12" key="1">
    <citation type="submission" date="2020-04" db="EMBL/GenBank/DDBJ databases">
        <title>Analysis of mating type loci in Filobasidium floriforme.</title>
        <authorList>
            <person name="Nowrousian M."/>
        </authorList>
    </citation>
    <scope>NUCLEOTIDE SEQUENCE</scope>
    <source>
        <strain evidence="12">CBS 6242</strain>
    </source>
</reference>
<organism evidence="12 13">
    <name type="scientific">Filobasidium floriforme</name>
    <dbReference type="NCBI Taxonomy" id="5210"/>
    <lineage>
        <taxon>Eukaryota</taxon>
        <taxon>Fungi</taxon>
        <taxon>Dikarya</taxon>
        <taxon>Basidiomycota</taxon>
        <taxon>Agaricomycotina</taxon>
        <taxon>Tremellomycetes</taxon>
        <taxon>Filobasidiales</taxon>
        <taxon>Filobasidiaceae</taxon>
        <taxon>Filobasidium</taxon>
    </lineage>
</organism>
<evidence type="ECO:0000256" key="2">
    <source>
        <dbReference type="ARBA" id="ARBA00010992"/>
    </source>
</evidence>
<dbReference type="EMBL" id="JABELV010000170">
    <property type="protein sequence ID" value="KAG7528708.1"/>
    <property type="molecule type" value="Genomic_DNA"/>
</dbReference>
<feature type="transmembrane region" description="Helical" evidence="10">
    <location>
        <begin position="336"/>
        <end position="357"/>
    </location>
</feature>
<comment type="caution">
    <text evidence="12">The sequence shown here is derived from an EMBL/GenBank/DDBJ whole genome shotgun (WGS) entry which is preliminary data.</text>
</comment>
<dbReference type="Pfam" id="PF00083">
    <property type="entry name" value="Sugar_tr"/>
    <property type="match status" value="1"/>
</dbReference>
<feature type="transmembrane region" description="Helical" evidence="10">
    <location>
        <begin position="405"/>
        <end position="423"/>
    </location>
</feature>
<evidence type="ECO:0000259" key="11">
    <source>
        <dbReference type="PROSITE" id="PS50850"/>
    </source>
</evidence>
<comment type="subcellular location">
    <subcellularLocation>
        <location evidence="1">Cell membrane</location>
        <topology evidence="1">Multi-pass membrane protein</topology>
    </subcellularLocation>
</comment>
<sequence length="540" mass="58256">MSEAKIYDKGQSEYVEDVNRAGDIDQANEQARLDDAELIAGEATEKLTGFVYFLSITAAISGFCFGYDTGVISASLVSIGDDLGHYLNNTEKEWISSGTSVGALMGALVGGSLADRIGRKWVLAVGDACFVVGAIIICAGFSVAQVIVGRIVLGWGVGIAAAVAPLYIGELSPTRFRGALVTIQSIAITGGQFFSYCIGVPLTGQHGWRIQFAIGVVPALMQAAAIHFLPESPRYSLLKGRREQARLTLDRSYSSMSSRYIDLKFAALEENVKISARLVESTTLWQRWKMVLTHGPYRRPAITALGIGIFQQLCGFNTLMYYSATIFAMAGFDNPTATGLIVSGTNLFFTIVAMFLLDRVGKRRILLCTQPGMVAGLALAAVAFAKMTADTGGKLIEGQDYPKNWSNMMLGMMVVFIAFYATGSGNITWQCAELFPLELRGMGSAILAGGVWAANIVISATFLTIMEHVGAAGAFGIYAGICALGFIFIYFFYLEVSGLSLEEVQECYKHGFGIRKSKEIRAAHKLAYKERDEQAAHGPL</sequence>
<dbReference type="AlphaFoldDB" id="A0A8K0JFV5"/>
<feature type="transmembrane region" description="Helical" evidence="10">
    <location>
        <begin position="471"/>
        <end position="493"/>
    </location>
</feature>
<name>A0A8K0JFV5_9TREE</name>
<dbReference type="GO" id="GO:1904679">
    <property type="term" value="P:myo-inositol import across plasma membrane"/>
    <property type="evidence" value="ECO:0007669"/>
    <property type="project" value="UniProtKB-ARBA"/>
</dbReference>
<evidence type="ECO:0000313" key="12">
    <source>
        <dbReference type="EMBL" id="KAG7528708.1"/>
    </source>
</evidence>
<dbReference type="InterPro" id="IPR050814">
    <property type="entry name" value="Myo-inositol_Transporter"/>
</dbReference>
<evidence type="ECO:0000256" key="5">
    <source>
        <dbReference type="ARBA" id="ARBA00022692"/>
    </source>
</evidence>
<evidence type="ECO:0000256" key="8">
    <source>
        <dbReference type="ARBA" id="ARBA00049119"/>
    </source>
</evidence>
<evidence type="ECO:0000313" key="13">
    <source>
        <dbReference type="Proteomes" id="UP000812966"/>
    </source>
</evidence>
<dbReference type="PANTHER" id="PTHR48020">
    <property type="entry name" value="PROTON MYO-INOSITOL COTRANSPORTER"/>
    <property type="match status" value="1"/>
</dbReference>
<dbReference type="InterPro" id="IPR005828">
    <property type="entry name" value="MFS_sugar_transport-like"/>
</dbReference>
<keyword evidence="5 10" id="KW-0812">Transmembrane</keyword>
<dbReference type="GO" id="GO:0005365">
    <property type="term" value="F:myo-inositol transmembrane transporter activity"/>
    <property type="evidence" value="ECO:0007669"/>
    <property type="project" value="UniProtKB-ARBA"/>
</dbReference>
<dbReference type="PRINTS" id="PR00171">
    <property type="entry name" value="SUGRTRNSPORT"/>
</dbReference>
<feature type="transmembrane region" description="Helical" evidence="10">
    <location>
        <begin position="121"/>
        <end position="142"/>
    </location>
</feature>
<dbReference type="Proteomes" id="UP000812966">
    <property type="component" value="Unassembled WGS sequence"/>
</dbReference>
<feature type="transmembrane region" description="Helical" evidence="10">
    <location>
        <begin position="180"/>
        <end position="202"/>
    </location>
</feature>
<dbReference type="GO" id="GO:0005886">
    <property type="term" value="C:plasma membrane"/>
    <property type="evidence" value="ECO:0007669"/>
    <property type="project" value="UniProtKB-SubCell"/>
</dbReference>
<feature type="transmembrane region" description="Helical" evidence="10">
    <location>
        <begin position="148"/>
        <end position="168"/>
    </location>
</feature>
<feature type="transmembrane region" description="Helical" evidence="10">
    <location>
        <begin position="364"/>
        <end position="385"/>
    </location>
</feature>
<dbReference type="PROSITE" id="PS50850">
    <property type="entry name" value="MFS"/>
    <property type="match status" value="1"/>
</dbReference>
<evidence type="ECO:0000256" key="1">
    <source>
        <dbReference type="ARBA" id="ARBA00004651"/>
    </source>
</evidence>
<feature type="transmembrane region" description="Helical" evidence="10">
    <location>
        <begin position="302"/>
        <end position="324"/>
    </location>
</feature>
<keyword evidence="4" id="KW-1003">Cell membrane</keyword>
<dbReference type="Gene3D" id="1.20.1250.20">
    <property type="entry name" value="MFS general substrate transporter like domains"/>
    <property type="match status" value="1"/>
</dbReference>
<feature type="domain" description="Major facilitator superfamily (MFS) profile" evidence="11">
    <location>
        <begin position="54"/>
        <end position="497"/>
    </location>
</feature>
<feature type="transmembrane region" description="Helical" evidence="10">
    <location>
        <begin position="94"/>
        <end position="114"/>
    </location>
</feature>
<dbReference type="InterPro" id="IPR020846">
    <property type="entry name" value="MFS_dom"/>
</dbReference>
<protein>
    <recommendedName>
        <fullName evidence="11">Major facilitator superfamily (MFS) profile domain-containing protein</fullName>
    </recommendedName>
</protein>
<feature type="transmembrane region" description="Helical" evidence="10">
    <location>
        <begin position="208"/>
        <end position="229"/>
    </location>
</feature>
<proteinExistence type="inferred from homology"/>
<evidence type="ECO:0000256" key="4">
    <source>
        <dbReference type="ARBA" id="ARBA00022475"/>
    </source>
</evidence>
<dbReference type="FunFam" id="1.20.1250.20:FF:000073">
    <property type="entry name" value="MFS myo-inositol transporter, putative"/>
    <property type="match status" value="1"/>
</dbReference>
<keyword evidence="13" id="KW-1185">Reference proteome</keyword>
<comment type="catalytic activity">
    <reaction evidence="8">
        <text>myo-inositol(out) + H(+)(out) = myo-inositol(in) + H(+)(in)</text>
        <dbReference type="Rhea" id="RHEA:60364"/>
        <dbReference type="ChEBI" id="CHEBI:15378"/>
        <dbReference type="ChEBI" id="CHEBI:17268"/>
    </reaction>
</comment>
<gene>
    <name evidence="12" type="ORF">FFLO_05969</name>
</gene>
<dbReference type="PANTHER" id="PTHR48020:SF12">
    <property type="entry name" value="PROTON MYO-INOSITOL COTRANSPORTER"/>
    <property type="match status" value="1"/>
</dbReference>
<evidence type="ECO:0000256" key="3">
    <source>
        <dbReference type="ARBA" id="ARBA00022448"/>
    </source>
</evidence>
<evidence type="ECO:0000256" key="6">
    <source>
        <dbReference type="ARBA" id="ARBA00022989"/>
    </source>
</evidence>
<evidence type="ECO:0000256" key="7">
    <source>
        <dbReference type="ARBA" id="ARBA00023136"/>
    </source>
</evidence>
<keyword evidence="7 10" id="KW-0472">Membrane</keyword>
<dbReference type="InterPro" id="IPR036259">
    <property type="entry name" value="MFS_trans_sf"/>
</dbReference>
<feature type="transmembrane region" description="Helical" evidence="10">
    <location>
        <begin position="50"/>
        <end position="74"/>
    </location>
</feature>
<keyword evidence="6 10" id="KW-1133">Transmembrane helix</keyword>
<evidence type="ECO:0000256" key="9">
    <source>
        <dbReference type="RuleBase" id="RU003346"/>
    </source>
</evidence>
<dbReference type="InterPro" id="IPR003663">
    <property type="entry name" value="Sugar/inositol_transpt"/>
</dbReference>
<dbReference type="SUPFAM" id="SSF103473">
    <property type="entry name" value="MFS general substrate transporter"/>
    <property type="match status" value="1"/>
</dbReference>
<feature type="transmembrane region" description="Helical" evidence="10">
    <location>
        <begin position="444"/>
        <end position="465"/>
    </location>
</feature>
<dbReference type="NCBIfam" id="TIGR00879">
    <property type="entry name" value="SP"/>
    <property type="match status" value="1"/>
</dbReference>
<accession>A0A8K0JFV5</accession>
<evidence type="ECO:0000256" key="10">
    <source>
        <dbReference type="SAM" id="Phobius"/>
    </source>
</evidence>
<keyword evidence="3 9" id="KW-0813">Transport</keyword>
<comment type="similarity">
    <text evidence="2 9">Belongs to the major facilitator superfamily. Sugar transporter (TC 2.A.1.1) family.</text>
</comment>